<feature type="non-terminal residue" evidence="1">
    <location>
        <position position="1"/>
    </location>
</feature>
<dbReference type="EMBL" id="JH795858">
    <property type="protein sequence ID" value="EJU04013.1"/>
    <property type="molecule type" value="Genomic_DNA"/>
</dbReference>
<name>M5GFB3_DACPD</name>
<dbReference type="PANTHER" id="PTHR28174">
    <property type="entry name" value="54S RIBOSOMAL PROTEIN L36, MITOCHONDRIAL"/>
    <property type="match status" value="1"/>
</dbReference>
<dbReference type="GO" id="GO:0003735">
    <property type="term" value="F:structural constituent of ribosome"/>
    <property type="evidence" value="ECO:0007669"/>
    <property type="project" value="InterPro"/>
</dbReference>
<keyword evidence="2" id="KW-1185">Reference proteome</keyword>
<dbReference type="GeneID" id="63689479"/>
<accession>M5GFB3</accession>
<dbReference type="GO" id="GO:0005762">
    <property type="term" value="C:mitochondrial large ribosomal subunit"/>
    <property type="evidence" value="ECO:0007669"/>
    <property type="project" value="InterPro"/>
</dbReference>
<organism evidence="1 2">
    <name type="scientific">Dacryopinax primogenitus (strain DJM 731)</name>
    <name type="common">Brown rot fungus</name>
    <dbReference type="NCBI Taxonomy" id="1858805"/>
    <lineage>
        <taxon>Eukaryota</taxon>
        <taxon>Fungi</taxon>
        <taxon>Dikarya</taxon>
        <taxon>Basidiomycota</taxon>
        <taxon>Agaricomycotina</taxon>
        <taxon>Dacrymycetes</taxon>
        <taxon>Dacrymycetales</taxon>
        <taxon>Dacrymycetaceae</taxon>
        <taxon>Dacryopinax</taxon>
    </lineage>
</organism>
<dbReference type="OrthoDB" id="5587740at2759"/>
<dbReference type="InterPro" id="IPR034600">
    <property type="entry name" value="Ribosomal_bL31m"/>
</dbReference>
<dbReference type="RefSeq" id="XP_040630907.1">
    <property type="nucleotide sequence ID" value="XM_040774417.1"/>
</dbReference>
<dbReference type="GO" id="GO:0032543">
    <property type="term" value="P:mitochondrial translation"/>
    <property type="evidence" value="ECO:0007669"/>
    <property type="project" value="InterPro"/>
</dbReference>
<dbReference type="Gene3D" id="6.20.130.10">
    <property type="match status" value="1"/>
</dbReference>
<dbReference type="OMA" id="KMPKPFV"/>
<dbReference type="Proteomes" id="UP000030653">
    <property type="component" value="Unassembled WGS sequence"/>
</dbReference>
<dbReference type="HOGENOM" id="CLU_109501_2_1_1"/>
<sequence>SNSPYGRTHIPPKFTLPLPPPVVALYPQTVISSDGSSFTHWSTSPQSTYKMARDIHNNALYWPGETYVRAGEEDEQGRMGRFKRRFARVGQAEEGVELQGELFRE</sequence>
<dbReference type="AlphaFoldDB" id="M5GFB3"/>
<dbReference type="PANTHER" id="PTHR28174:SF1">
    <property type="entry name" value="LARGE RIBOSOMAL SUBUNIT PROTEIN BL31M"/>
    <property type="match status" value="1"/>
</dbReference>
<proteinExistence type="predicted"/>
<gene>
    <name evidence="1" type="ORF">DACRYDRAFT_36835</name>
</gene>
<evidence type="ECO:0000313" key="2">
    <source>
        <dbReference type="Proteomes" id="UP000030653"/>
    </source>
</evidence>
<protein>
    <submittedName>
        <fullName evidence="1">Uncharacterized protein</fullName>
    </submittedName>
</protein>
<evidence type="ECO:0000313" key="1">
    <source>
        <dbReference type="EMBL" id="EJU04013.1"/>
    </source>
</evidence>
<feature type="non-terminal residue" evidence="1">
    <location>
        <position position="105"/>
    </location>
</feature>
<reference evidence="1 2" key="1">
    <citation type="journal article" date="2012" name="Science">
        <title>The Paleozoic origin of enzymatic lignin decomposition reconstructed from 31 fungal genomes.</title>
        <authorList>
            <person name="Floudas D."/>
            <person name="Binder M."/>
            <person name="Riley R."/>
            <person name="Barry K."/>
            <person name="Blanchette R.A."/>
            <person name="Henrissat B."/>
            <person name="Martinez A.T."/>
            <person name="Otillar R."/>
            <person name="Spatafora J.W."/>
            <person name="Yadav J.S."/>
            <person name="Aerts A."/>
            <person name="Benoit I."/>
            <person name="Boyd A."/>
            <person name="Carlson A."/>
            <person name="Copeland A."/>
            <person name="Coutinho P.M."/>
            <person name="de Vries R.P."/>
            <person name="Ferreira P."/>
            <person name="Findley K."/>
            <person name="Foster B."/>
            <person name="Gaskell J."/>
            <person name="Glotzer D."/>
            <person name="Gorecki P."/>
            <person name="Heitman J."/>
            <person name="Hesse C."/>
            <person name="Hori C."/>
            <person name="Igarashi K."/>
            <person name="Jurgens J.A."/>
            <person name="Kallen N."/>
            <person name="Kersten P."/>
            <person name="Kohler A."/>
            <person name="Kuees U."/>
            <person name="Kumar T.K.A."/>
            <person name="Kuo A."/>
            <person name="LaButti K."/>
            <person name="Larrondo L.F."/>
            <person name="Lindquist E."/>
            <person name="Ling A."/>
            <person name="Lombard V."/>
            <person name="Lucas S."/>
            <person name="Lundell T."/>
            <person name="Martin R."/>
            <person name="McLaughlin D.J."/>
            <person name="Morgenstern I."/>
            <person name="Morin E."/>
            <person name="Murat C."/>
            <person name="Nagy L.G."/>
            <person name="Nolan M."/>
            <person name="Ohm R.A."/>
            <person name="Patyshakuliyeva A."/>
            <person name="Rokas A."/>
            <person name="Ruiz-Duenas F.J."/>
            <person name="Sabat G."/>
            <person name="Salamov A."/>
            <person name="Samejima M."/>
            <person name="Schmutz J."/>
            <person name="Slot J.C."/>
            <person name="St John F."/>
            <person name="Stenlid J."/>
            <person name="Sun H."/>
            <person name="Sun S."/>
            <person name="Syed K."/>
            <person name="Tsang A."/>
            <person name="Wiebenga A."/>
            <person name="Young D."/>
            <person name="Pisabarro A."/>
            <person name="Eastwood D.C."/>
            <person name="Martin F."/>
            <person name="Cullen D."/>
            <person name="Grigoriev I.V."/>
            <person name="Hibbett D.S."/>
        </authorList>
    </citation>
    <scope>NUCLEOTIDE SEQUENCE [LARGE SCALE GENOMIC DNA]</scope>
    <source>
        <strain evidence="1 2">DJM-731 SS1</strain>
    </source>
</reference>
<dbReference type="STRING" id="1858805.M5GFB3"/>